<feature type="compositionally biased region" description="Basic and acidic residues" evidence="1">
    <location>
        <begin position="165"/>
        <end position="189"/>
    </location>
</feature>
<organism evidence="2 3">
    <name type="scientific">Oryctes borbonicus</name>
    <dbReference type="NCBI Taxonomy" id="1629725"/>
    <lineage>
        <taxon>Eukaryota</taxon>
        <taxon>Metazoa</taxon>
        <taxon>Ecdysozoa</taxon>
        <taxon>Arthropoda</taxon>
        <taxon>Hexapoda</taxon>
        <taxon>Insecta</taxon>
        <taxon>Pterygota</taxon>
        <taxon>Neoptera</taxon>
        <taxon>Endopterygota</taxon>
        <taxon>Coleoptera</taxon>
        <taxon>Polyphaga</taxon>
        <taxon>Scarabaeiformia</taxon>
        <taxon>Scarabaeidae</taxon>
        <taxon>Dynastinae</taxon>
        <taxon>Oryctes</taxon>
    </lineage>
</organism>
<feature type="compositionally biased region" description="Basic and acidic residues" evidence="1">
    <location>
        <begin position="26"/>
        <end position="39"/>
    </location>
</feature>
<dbReference type="InterPro" id="IPR026187">
    <property type="entry name" value="Aven"/>
</dbReference>
<dbReference type="AlphaFoldDB" id="A0A0T6B883"/>
<dbReference type="OrthoDB" id="6338233at2759"/>
<feature type="region of interest" description="Disordered" evidence="1">
    <location>
        <begin position="165"/>
        <end position="199"/>
    </location>
</feature>
<comment type="caution">
    <text evidence="2">The sequence shown here is derived from an EMBL/GenBank/DDBJ whole genome shotgun (WGS) entry which is preliminary data.</text>
</comment>
<dbReference type="Proteomes" id="UP000051574">
    <property type="component" value="Unassembled WGS sequence"/>
</dbReference>
<gene>
    <name evidence="2" type="ORF">AMK59_4634</name>
</gene>
<dbReference type="PANTHER" id="PTHR16524">
    <property type="entry name" value="CELL DEATH REGULATOR AVEN"/>
    <property type="match status" value="1"/>
</dbReference>
<dbReference type="GO" id="GO:0010972">
    <property type="term" value="P:negative regulation of G2/M transition of mitotic cell cycle"/>
    <property type="evidence" value="ECO:0007669"/>
    <property type="project" value="TreeGrafter"/>
</dbReference>
<feature type="region of interest" description="Disordered" evidence="1">
    <location>
        <begin position="1"/>
        <end position="39"/>
    </location>
</feature>
<protein>
    <submittedName>
        <fullName evidence="2">Uncharacterized protein</fullName>
    </submittedName>
</protein>
<sequence length="213" mass="25219">MDESKKINAGKYRNKQRYKNKAKVVQKNEDQQSVENKDDKVKVDDNNLFQKRNLESNWYRYEPKEVDDSNSFRDFSVLASAPIQQASYFQFKSDKNIVDTEDIKQIDNKLFHLDVNLLHLSIVTIPFHIRCGIDDKYFSENQLEYIRKEAEESIINYNKYIKDRKEKVPSKHDQNKVPKKPLPDVEFTKTTHPNIASSESNELEQWLDDVLDN</sequence>
<evidence type="ECO:0000313" key="3">
    <source>
        <dbReference type="Proteomes" id="UP000051574"/>
    </source>
</evidence>
<dbReference type="PANTHER" id="PTHR16524:SF2">
    <property type="entry name" value="CELL DEATH REGULATOR AVEN"/>
    <property type="match status" value="1"/>
</dbReference>
<evidence type="ECO:0000313" key="2">
    <source>
        <dbReference type="EMBL" id="KRT83477.1"/>
    </source>
</evidence>
<proteinExistence type="predicted"/>
<reference evidence="2 3" key="1">
    <citation type="submission" date="2015-09" db="EMBL/GenBank/DDBJ databases">
        <title>Draft genome of the scarab beetle Oryctes borbonicus.</title>
        <authorList>
            <person name="Meyer J.M."/>
            <person name="Markov G.V."/>
            <person name="Baskaran P."/>
            <person name="Herrmann M."/>
            <person name="Sommer R.J."/>
            <person name="Roedelsperger C."/>
        </authorList>
    </citation>
    <scope>NUCLEOTIDE SEQUENCE [LARGE SCALE GENOMIC DNA]</scope>
    <source>
        <strain evidence="2">OB123</strain>
        <tissue evidence="2">Whole animal</tissue>
    </source>
</reference>
<dbReference type="EMBL" id="LJIG01009239">
    <property type="protein sequence ID" value="KRT83477.1"/>
    <property type="molecule type" value="Genomic_DNA"/>
</dbReference>
<feature type="compositionally biased region" description="Basic residues" evidence="1">
    <location>
        <begin position="12"/>
        <end position="24"/>
    </location>
</feature>
<accession>A0A0T6B883</accession>
<keyword evidence="3" id="KW-1185">Reference proteome</keyword>
<evidence type="ECO:0000256" key="1">
    <source>
        <dbReference type="SAM" id="MobiDB-lite"/>
    </source>
</evidence>
<name>A0A0T6B883_9SCAR</name>
<feature type="compositionally biased region" description="Polar residues" evidence="1">
    <location>
        <begin position="190"/>
        <end position="199"/>
    </location>
</feature>